<organism evidence="5 6">
    <name type="scientific">Candidatus Woesebacteria bacterium GW2011_GWB1_39_10</name>
    <dbReference type="NCBI Taxonomy" id="1618572"/>
    <lineage>
        <taxon>Bacteria</taxon>
        <taxon>Candidatus Woeseibacteriota</taxon>
    </lineage>
</organism>
<dbReference type="FunFam" id="3.40.50.970:FF:000129">
    <property type="entry name" value="Transketolase"/>
    <property type="match status" value="1"/>
</dbReference>
<dbReference type="Proteomes" id="UP000034774">
    <property type="component" value="Unassembled WGS sequence"/>
</dbReference>
<dbReference type="SUPFAM" id="SSF52518">
    <property type="entry name" value="Thiamin diphosphate-binding fold (THDP-binding)"/>
    <property type="match status" value="1"/>
</dbReference>
<dbReference type="InterPro" id="IPR033248">
    <property type="entry name" value="Transketolase_C"/>
</dbReference>
<protein>
    <submittedName>
        <fullName evidence="5">1-deoxy-d-xylulose-5-phosphate synthase</fullName>
    </submittedName>
</protein>
<comment type="similarity">
    <text evidence="2">Belongs to the transketolase family.</text>
</comment>
<name>A0A0G0PPL0_9BACT</name>
<dbReference type="InterPro" id="IPR029061">
    <property type="entry name" value="THDP-binding"/>
</dbReference>
<dbReference type="PATRIC" id="fig|1618572.3.peg.1192"/>
<dbReference type="InterPro" id="IPR005475">
    <property type="entry name" value="Transketolase-like_Pyr-bd"/>
</dbReference>
<evidence type="ECO:0000259" key="4">
    <source>
        <dbReference type="SMART" id="SM00861"/>
    </source>
</evidence>
<dbReference type="Gene3D" id="3.40.50.920">
    <property type="match status" value="1"/>
</dbReference>
<evidence type="ECO:0000313" key="5">
    <source>
        <dbReference type="EMBL" id="KKQ91276.1"/>
    </source>
</evidence>
<dbReference type="Gene3D" id="3.40.50.970">
    <property type="match status" value="1"/>
</dbReference>
<comment type="cofactor">
    <cofactor evidence="1">
        <name>thiamine diphosphate</name>
        <dbReference type="ChEBI" id="CHEBI:58937"/>
    </cofactor>
</comment>
<sequence>MRIAFVNTLYKSAQKNKDIMLITGDLGFSVFEDYIKNLPKQYLNAGVAEQNMTGLAAGLAMEGKTPFIYSIVPFVTMRNFEQIRNDICYQNLNVKIVGIGAGFSYGSYGHTHHGLEDVGVLRTLANLTIFCPGDPKEVEFVTRQALKIKGPVYIRLGKAGEPVIHDAGSKLEMGKGAMITDGKDLTIIAMSTMLYRALEVSKILTRKGLSVRVVSMHTIKPFDSNIVISSAKKTRAIFSLEEHSIIGGLGSAVAEVLAENSISTKFKRLGVPDKFTKVIGNQEFMREANNLSVDQIVDTILRFIKND</sequence>
<dbReference type="PANTHER" id="PTHR43825:SF5">
    <property type="entry name" value="HYPOTHETICAL TRANSKETOLASE FAMILY PROTEIN"/>
    <property type="match status" value="1"/>
</dbReference>
<feature type="domain" description="Transketolase-like pyrimidine-binding" evidence="4">
    <location>
        <begin position="1"/>
        <end position="163"/>
    </location>
</feature>
<dbReference type="AlphaFoldDB" id="A0A0G0PPL0"/>
<dbReference type="InterPro" id="IPR009014">
    <property type="entry name" value="Transketo_C/PFOR_II"/>
</dbReference>
<dbReference type="SUPFAM" id="SSF52922">
    <property type="entry name" value="TK C-terminal domain-like"/>
    <property type="match status" value="1"/>
</dbReference>
<dbReference type="STRING" id="1618572.UT17_C0013G0003"/>
<gene>
    <name evidence="5" type="ORF">UT17_C0013G0003</name>
</gene>
<evidence type="ECO:0000256" key="2">
    <source>
        <dbReference type="ARBA" id="ARBA00007131"/>
    </source>
</evidence>
<dbReference type="CDD" id="cd07033">
    <property type="entry name" value="TPP_PYR_DXS_TK_like"/>
    <property type="match status" value="1"/>
</dbReference>
<proteinExistence type="inferred from homology"/>
<evidence type="ECO:0000256" key="1">
    <source>
        <dbReference type="ARBA" id="ARBA00001964"/>
    </source>
</evidence>
<evidence type="ECO:0000313" key="6">
    <source>
        <dbReference type="Proteomes" id="UP000034774"/>
    </source>
</evidence>
<dbReference type="Pfam" id="PF02780">
    <property type="entry name" value="Transketolase_C"/>
    <property type="match status" value="1"/>
</dbReference>
<dbReference type="PANTHER" id="PTHR43825">
    <property type="entry name" value="PYRUVATE DEHYDROGENASE E1 COMPONENT"/>
    <property type="match status" value="1"/>
</dbReference>
<reference evidence="5 6" key="1">
    <citation type="journal article" date="2015" name="Nature">
        <title>rRNA introns, odd ribosomes, and small enigmatic genomes across a large radiation of phyla.</title>
        <authorList>
            <person name="Brown C.T."/>
            <person name="Hug L.A."/>
            <person name="Thomas B.C."/>
            <person name="Sharon I."/>
            <person name="Castelle C.J."/>
            <person name="Singh A."/>
            <person name="Wilkins M.J."/>
            <person name="Williams K.H."/>
            <person name="Banfield J.F."/>
        </authorList>
    </citation>
    <scope>NUCLEOTIDE SEQUENCE [LARGE SCALE GENOMIC DNA]</scope>
</reference>
<accession>A0A0G0PPL0</accession>
<evidence type="ECO:0000256" key="3">
    <source>
        <dbReference type="ARBA" id="ARBA00023052"/>
    </source>
</evidence>
<dbReference type="InterPro" id="IPR051157">
    <property type="entry name" value="PDH/Transketolase"/>
</dbReference>
<keyword evidence="3" id="KW-0786">Thiamine pyrophosphate</keyword>
<dbReference type="SMART" id="SM00861">
    <property type="entry name" value="Transket_pyr"/>
    <property type="match status" value="1"/>
</dbReference>
<dbReference type="EMBL" id="LBVU01000013">
    <property type="protein sequence ID" value="KKQ91276.1"/>
    <property type="molecule type" value="Genomic_DNA"/>
</dbReference>
<dbReference type="Pfam" id="PF02779">
    <property type="entry name" value="Transket_pyr"/>
    <property type="match status" value="1"/>
</dbReference>
<comment type="caution">
    <text evidence="5">The sequence shown here is derived from an EMBL/GenBank/DDBJ whole genome shotgun (WGS) entry which is preliminary data.</text>
</comment>